<name>A0A023FBQ2_AMBCJ</name>
<evidence type="ECO:0000313" key="2">
    <source>
        <dbReference type="EMBL" id="JAC18805.1"/>
    </source>
</evidence>
<evidence type="ECO:0000256" key="1">
    <source>
        <dbReference type="SAM" id="Phobius"/>
    </source>
</evidence>
<accession>A0A023FBQ2</accession>
<proteinExistence type="evidence at transcript level"/>
<dbReference type="AlphaFoldDB" id="A0A023FBQ2"/>
<feature type="transmembrane region" description="Helical" evidence="1">
    <location>
        <begin position="7"/>
        <end position="28"/>
    </location>
</feature>
<feature type="transmembrane region" description="Helical" evidence="1">
    <location>
        <begin position="61"/>
        <end position="79"/>
    </location>
</feature>
<reference evidence="2" key="1">
    <citation type="submission" date="2014-03" db="EMBL/GenBank/DDBJ databases">
        <title>The sialotranscriptome of Amblyomma triste, Amblyomma parvum and Amblyomma cajennense ticks, uncovered by 454-based RNA-seq.</title>
        <authorList>
            <person name="Garcia G.R."/>
            <person name="Gardinassi L.G."/>
            <person name="Ribeiro J.M."/>
            <person name="Anatriello E."/>
            <person name="Ferreira B.R."/>
            <person name="Moreira H.N."/>
            <person name="Mafra C."/>
            <person name="Olegario M.M."/>
            <person name="Szabo P.J."/>
            <person name="Miranda-Santos I.K."/>
            <person name="Maruyama S.R."/>
        </authorList>
    </citation>
    <scope>NUCLEOTIDE SEQUENCE</scope>
    <source>
        <strain evidence="2">Uberlandia</strain>
        <tissue evidence="2">Salivary glands</tissue>
    </source>
</reference>
<sequence>MLIYPKRVHTVCITSWLMFNISVSVGYAVRVQDAWSFFILALSSMFKIHSTLNHNSSFYKFMCYISDITFFVISGFAFFCSTCY</sequence>
<protein>
    <submittedName>
        <fullName evidence="2">Uncharacterized protein</fullName>
    </submittedName>
</protein>
<keyword evidence="1" id="KW-0472">Membrane</keyword>
<dbReference type="EMBL" id="GBBK01005677">
    <property type="protein sequence ID" value="JAC18805.1"/>
    <property type="molecule type" value="mRNA"/>
</dbReference>
<keyword evidence="1" id="KW-0812">Transmembrane</keyword>
<organism evidence="2">
    <name type="scientific">Amblyomma cajennense</name>
    <name type="common">Cayenne tick</name>
    <name type="synonym">Acarus cajennensis</name>
    <dbReference type="NCBI Taxonomy" id="34607"/>
    <lineage>
        <taxon>Eukaryota</taxon>
        <taxon>Metazoa</taxon>
        <taxon>Ecdysozoa</taxon>
        <taxon>Arthropoda</taxon>
        <taxon>Chelicerata</taxon>
        <taxon>Arachnida</taxon>
        <taxon>Acari</taxon>
        <taxon>Parasitiformes</taxon>
        <taxon>Ixodida</taxon>
        <taxon>Ixodoidea</taxon>
        <taxon>Ixodidae</taxon>
        <taxon>Amblyomminae</taxon>
        <taxon>Amblyomma</taxon>
    </lineage>
</organism>
<keyword evidence="1" id="KW-1133">Transmembrane helix</keyword>